<feature type="compositionally biased region" description="Basic and acidic residues" evidence="1">
    <location>
        <begin position="1"/>
        <end position="38"/>
    </location>
</feature>
<protein>
    <submittedName>
        <fullName evidence="2">Uncharacterized protein</fullName>
    </submittedName>
</protein>
<dbReference type="Proteomes" id="UP000237481">
    <property type="component" value="Unassembled WGS sequence"/>
</dbReference>
<evidence type="ECO:0000313" key="2">
    <source>
        <dbReference type="EMBL" id="POR36412.1"/>
    </source>
</evidence>
<sequence>MQHGEEDAMYRRDGRQNQRPGEARVLDPCDLAREHAGGDEDVEPRPGPVLARHGPGAHHLQRLARGGDVVADIARDERAQGARLLGRRQRRHGLCVLGRLGSADSTQMLALLWGEGAVGGMLQVYEVMTAVYK</sequence>
<accession>A0A2S4L1V4</accession>
<keyword evidence="3" id="KW-1185">Reference proteome</keyword>
<name>A0A2S4L1V4_9HYPO</name>
<organism evidence="2 3">
    <name type="scientific">Tolypocladium paradoxum</name>
    <dbReference type="NCBI Taxonomy" id="94208"/>
    <lineage>
        <taxon>Eukaryota</taxon>
        <taxon>Fungi</taxon>
        <taxon>Dikarya</taxon>
        <taxon>Ascomycota</taxon>
        <taxon>Pezizomycotina</taxon>
        <taxon>Sordariomycetes</taxon>
        <taxon>Hypocreomycetidae</taxon>
        <taxon>Hypocreales</taxon>
        <taxon>Ophiocordycipitaceae</taxon>
        <taxon>Tolypocladium</taxon>
    </lineage>
</organism>
<dbReference type="AlphaFoldDB" id="A0A2S4L1V4"/>
<evidence type="ECO:0000313" key="3">
    <source>
        <dbReference type="Proteomes" id="UP000237481"/>
    </source>
</evidence>
<proteinExistence type="predicted"/>
<feature type="region of interest" description="Disordered" evidence="1">
    <location>
        <begin position="1"/>
        <end position="57"/>
    </location>
</feature>
<evidence type="ECO:0000256" key="1">
    <source>
        <dbReference type="SAM" id="MobiDB-lite"/>
    </source>
</evidence>
<dbReference type="EMBL" id="PKSG01000325">
    <property type="protein sequence ID" value="POR36412.1"/>
    <property type="molecule type" value="Genomic_DNA"/>
</dbReference>
<gene>
    <name evidence="2" type="ORF">TPAR_03391</name>
</gene>
<reference evidence="2 3" key="1">
    <citation type="submission" date="2018-01" db="EMBL/GenBank/DDBJ databases">
        <title>Harnessing the power of phylogenomics to disentangle the directionality and signatures of interkingdom host jumping in the parasitic fungal genus Tolypocladium.</title>
        <authorList>
            <person name="Quandt C.A."/>
            <person name="Patterson W."/>
            <person name="Spatafora J.W."/>
        </authorList>
    </citation>
    <scope>NUCLEOTIDE SEQUENCE [LARGE SCALE GENOMIC DNA]</scope>
    <source>
        <strain evidence="2 3">NRBC 100945</strain>
    </source>
</reference>
<comment type="caution">
    <text evidence="2">The sequence shown here is derived from an EMBL/GenBank/DDBJ whole genome shotgun (WGS) entry which is preliminary data.</text>
</comment>